<dbReference type="AlphaFoldDB" id="A0A6B9XV69"/>
<keyword evidence="1" id="KW-0812">Transmembrane</keyword>
<keyword evidence="2" id="KW-0496">Mitochondrion</keyword>
<organism evidence="2">
    <name type="scientific">Picea sitchensis</name>
    <name type="common">Sitka spruce</name>
    <name type="synonym">Pinus sitchensis</name>
    <dbReference type="NCBI Taxonomy" id="3332"/>
    <lineage>
        <taxon>Eukaryota</taxon>
        <taxon>Viridiplantae</taxon>
        <taxon>Streptophyta</taxon>
        <taxon>Embryophyta</taxon>
        <taxon>Tracheophyta</taxon>
        <taxon>Spermatophyta</taxon>
        <taxon>Pinopsida</taxon>
        <taxon>Pinidae</taxon>
        <taxon>Conifers I</taxon>
        <taxon>Pinales</taxon>
        <taxon>Pinaceae</taxon>
        <taxon>Picea</taxon>
    </lineage>
</organism>
<protein>
    <submittedName>
        <fullName evidence="2">Uncharacterized protein</fullName>
    </submittedName>
</protein>
<sequence>MANPTTVPTRVVPPCALCDLPDHATNKCPELPELRDWLHPEEEAINETILVWSYKSHFPTLPKSVTNPCARITHVLCAIILVITHIIVWNF</sequence>
<evidence type="ECO:0000256" key="1">
    <source>
        <dbReference type="SAM" id="Phobius"/>
    </source>
</evidence>
<proteinExistence type="predicted"/>
<accession>A0A6B9XV69</accession>
<evidence type="ECO:0000313" key="2">
    <source>
        <dbReference type="EMBL" id="QHR92821.1"/>
    </source>
</evidence>
<keyword evidence="1" id="KW-0472">Membrane</keyword>
<reference evidence="2" key="1">
    <citation type="submission" date="2019-03" db="EMBL/GenBank/DDBJ databases">
        <title>Largest Complete Mitochondrial Genome of a Gymnosperm, Sitka Spruce (Picea sitchensis), Indicates Complex Physical Structure.</title>
        <authorList>
            <person name="Jackman S.D."/>
            <person name="Coombe L."/>
            <person name="Warren R."/>
            <person name="Kirk H."/>
            <person name="Trinh E."/>
            <person name="McLeod T."/>
            <person name="Pleasance S."/>
            <person name="Pandoh P."/>
            <person name="Zhao Y."/>
            <person name="Coope R."/>
            <person name="Bousquet J."/>
            <person name="Bohlmann J.C."/>
            <person name="Jones S.J.M."/>
            <person name="Birol I."/>
        </authorList>
    </citation>
    <scope>NUCLEOTIDE SEQUENCE</scope>
    <source>
        <strain evidence="2">Q903</strain>
    </source>
</reference>
<dbReference type="EMBL" id="MK697706">
    <property type="protein sequence ID" value="QHR92821.1"/>
    <property type="molecule type" value="Genomic_DNA"/>
</dbReference>
<keyword evidence="1" id="KW-1133">Transmembrane helix</keyword>
<name>A0A6B9XV69_PICSI</name>
<gene>
    <name evidence="2" type="primary">orf06923</name>
    <name evidence="2" type="ORF">Q903MT_gene6869</name>
</gene>
<feature type="transmembrane region" description="Helical" evidence="1">
    <location>
        <begin position="72"/>
        <end position="89"/>
    </location>
</feature>
<geneLocation type="mitochondrion" evidence="2"/>